<reference evidence="2 3" key="1">
    <citation type="journal article" date="2018" name="Front. Microbiol.">
        <title>Genomic and genetic insights into a cosmopolitan fungus, Paecilomyces variotii (Eurotiales).</title>
        <authorList>
            <person name="Urquhart A.S."/>
            <person name="Mondo S.J."/>
            <person name="Makela M.R."/>
            <person name="Hane J.K."/>
            <person name="Wiebenga A."/>
            <person name="He G."/>
            <person name="Mihaltcheva S."/>
            <person name="Pangilinan J."/>
            <person name="Lipzen A."/>
            <person name="Barry K."/>
            <person name="de Vries R.P."/>
            <person name="Grigoriev I.V."/>
            <person name="Idnurm A."/>
        </authorList>
    </citation>
    <scope>NUCLEOTIDE SEQUENCE [LARGE SCALE GENOMIC DNA]</scope>
    <source>
        <strain evidence="2 3">CBS 101075</strain>
    </source>
</reference>
<feature type="compositionally biased region" description="Polar residues" evidence="1">
    <location>
        <begin position="48"/>
        <end position="62"/>
    </location>
</feature>
<gene>
    <name evidence="2" type="ORF">C8Q69DRAFT_467882</name>
</gene>
<evidence type="ECO:0000256" key="1">
    <source>
        <dbReference type="SAM" id="MobiDB-lite"/>
    </source>
</evidence>
<sequence>MTLHRRSSTVENLRFNTPYVAFASRDQTQEALSIDRSHQDSSGIPHAHSTSIPRPDNAQGSTVDRRLHEQGPNLHSPKGWWVSNNGYGSRHASDVAPFTLWDSSRRDFRYPTPSEHAWINTTFQAVSVTYIWPEIIIETPNPPTPVPLTVACVAAMFIPVGHQITYLSTDIDYSNPRMPDPVPEHLRFHKWERASTEQYEAVLQELGKLVNIQAVNFIPTLVIVEIRTGDGRTYERRSLPGRVGGQTTLYHHSETPFWKMERQGRERLIEPSDMTQDTTNYIRELHTLYPGVRVESGTTSRYSGYLDTTMATTAGILLRSNKEGPRLTVSNHGFIDTDEVYHPSPRTGDCIGQVTERFEALDIALVKLFPSTTFTNSEYFQANIPKRLLRSNEVLENTWCSLDGMASGLVFLKVHGRRFRVASQPPGVVVPFVDFQTENIFRYVGPAGGQIREGICGSAIVVDDDKDGGVVGFFQLGEHGSEWTTCPCLDDLIDRGWTVV</sequence>
<dbReference type="Proteomes" id="UP000283841">
    <property type="component" value="Unassembled WGS sequence"/>
</dbReference>
<dbReference type="VEuPathDB" id="FungiDB:C8Q69DRAFT_467882"/>
<keyword evidence="3" id="KW-1185">Reference proteome</keyword>
<name>A0A443HVN0_BYSSP</name>
<organism evidence="2 3">
    <name type="scientific">Byssochlamys spectabilis</name>
    <name type="common">Paecilomyces variotii</name>
    <dbReference type="NCBI Taxonomy" id="264951"/>
    <lineage>
        <taxon>Eukaryota</taxon>
        <taxon>Fungi</taxon>
        <taxon>Dikarya</taxon>
        <taxon>Ascomycota</taxon>
        <taxon>Pezizomycotina</taxon>
        <taxon>Eurotiomycetes</taxon>
        <taxon>Eurotiomycetidae</taxon>
        <taxon>Eurotiales</taxon>
        <taxon>Thermoascaceae</taxon>
        <taxon>Paecilomyces</taxon>
    </lineage>
</organism>
<comment type="caution">
    <text evidence="2">The sequence shown here is derived from an EMBL/GenBank/DDBJ whole genome shotgun (WGS) entry which is preliminary data.</text>
</comment>
<evidence type="ECO:0000313" key="2">
    <source>
        <dbReference type="EMBL" id="RWQ95893.1"/>
    </source>
</evidence>
<dbReference type="EMBL" id="RCNU01000005">
    <property type="protein sequence ID" value="RWQ95893.1"/>
    <property type="molecule type" value="Genomic_DNA"/>
</dbReference>
<dbReference type="GeneID" id="39599936"/>
<dbReference type="AlphaFoldDB" id="A0A443HVN0"/>
<dbReference type="STRING" id="264951.A0A443HVN0"/>
<accession>A0A443HVN0</accession>
<proteinExistence type="predicted"/>
<protein>
    <submittedName>
        <fullName evidence="2">Uncharacterized protein</fullName>
    </submittedName>
</protein>
<dbReference type="RefSeq" id="XP_028485538.1">
    <property type="nucleotide sequence ID" value="XM_028630659.1"/>
</dbReference>
<evidence type="ECO:0000313" key="3">
    <source>
        <dbReference type="Proteomes" id="UP000283841"/>
    </source>
</evidence>
<feature type="region of interest" description="Disordered" evidence="1">
    <location>
        <begin position="30"/>
        <end position="78"/>
    </location>
</feature>